<dbReference type="EMBL" id="CP031843">
    <property type="protein sequence ID" value="QEE09748.1"/>
    <property type="molecule type" value="Genomic_DNA"/>
</dbReference>
<dbReference type="InterPro" id="IPR008884">
    <property type="entry name" value="TylF_MeTrfase"/>
</dbReference>
<organism evidence="1 2">
    <name type="scientific">Bartonella kosoyi</name>
    <dbReference type="NCBI Taxonomy" id="2133959"/>
    <lineage>
        <taxon>Bacteria</taxon>
        <taxon>Pseudomonadati</taxon>
        <taxon>Pseudomonadota</taxon>
        <taxon>Alphaproteobacteria</taxon>
        <taxon>Hyphomicrobiales</taxon>
        <taxon>Bartonellaceae</taxon>
        <taxon>Bartonella</taxon>
    </lineage>
</organism>
<evidence type="ECO:0000313" key="1">
    <source>
        <dbReference type="EMBL" id="QEE09748.1"/>
    </source>
</evidence>
<dbReference type="InterPro" id="IPR029063">
    <property type="entry name" value="SAM-dependent_MTases_sf"/>
</dbReference>
<dbReference type="KEGG" id="bky:D1093_09240"/>
<sequence>MSNIMITALLLCTAMVTAGFVIIDDYKLPGCRTVIDAFRAQERSKNPISFADEKAGVVFWCK</sequence>
<dbReference type="Gene3D" id="3.40.50.150">
    <property type="entry name" value="Vaccinia Virus protein VP39"/>
    <property type="match status" value="1"/>
</dbReference>
<dbReference type="Pfam" id="PF05711">
    <property type="entry name" value="TylF"/>
    <property type="match status" value="1"/>
</dbReference>
<protein>
    <submittedName>
        <fullName evidence="1">Uncharacterized protein</fullName>
    </submittedName>
</protein>
<keyword evidence="2" id="KW-1185">Reference proteome</keyword>
<dbReference type="RefSeq" id="WP_120102211.1">
    <property type="nucleotide sequence ID" value="NZ_CP031843.2"/>
</dbReference>
<dbReference type="Proteomes" id="UP000321940">
    <property type="component" value="Chromosome"/>
</dbReference>
<accession>A0A5B9CZ02</accession>
<reference evidence="1 2" key="1">
    <citation type="journal article" date="2020" name="Int. J. Syst. Evol. Microbiol.">
        <title>Bartonella kosoyi sp. nov. and Bartonella krasnovii sp. nov., two novel species closely related to the zoonotic Bartonella elizabethae, isolated from black rats and wild desert rodent-fleas.</title>
        <authorList>
            <person name="Gutierrez R."/>
            <person name="Shalit T."/>
            <person name="Markus B."/>
            <person name="Yuan C."/>
            <person name="Nachum-Biala Y."/>
            <person name="Elad D."/>
            <person name="Harrus S."/>
        </authorList>
    </citation>
    <scope>NUCLEOTIDE SEQUENCE [LARGE SCALE GENOMIC DNA]</scope>
    <source>
        <strain evidence="1 2">Tel Aviv</strain>
    </source>
</reference>
<evidence type="ECO:0000313" key="2">
    <source>
        <dbReference type="Proteomes" id="UP000321940"/>
    </source>
</evidence>
<name>A0A5B9CZ02_9HYPH</name>
<dbReference type="AlphaFoldDB" id="A0A5B9CZ02"/>
<proteinExistence type="predicted"/>
<gene>
    <name evidence="1" type="ORF">D1093_09240</name>
</gene>